<reference evidence="2 3" key="1">
    <citation type="journal article" date="2018" name="Sci. Rep.">
        <title>Comparative genomics provides insights into the lifestyle and reveals functional heterogeneity of dark septate endophytic fungi.</title>
        <authorList>
            <person name="Knapp D.G."/>
            <person name="Nemeth J.B."/>
            <person name="Barry K."/>
            <person name="Hainaut M."/>
            <person name="Henrissat B."/>
            <person name="Johnson J."/>
            <person name="Kuo A."/>
            <person name="Lim J.H.P."/>
            <person name="Lipzen A."/>
            <person name="Nolan M."/>
            <person name="Ohm R.A."/>
            <person name="Tamas L."/>
            <person name="Grigoriev I.V."/>
            <person name="Spatafora J.W."/>
            <person name="Nagy L.G."/>
            <person name="Kovacs G.M."/>
        </authorList>
    </citation>
    <scope>NUCLEOTIDE SEQUENCE [LARGE SCALE GENOMIC DNA]</scope>
    <source>
        <strain evidence="2 3">DSE2036</strain>
    </source>
</reference>
<dbReference type="Pfam" id="PF08240">
    <property type="entry name" value="ADH_N"/>
    <property type="match status" value="1"/>
</dbReference>
<dbReference type="InterPro" id="IPR013154">
    <property type="entry name" value="ADH-like_N"/>
</dbReference>
<dbReference type="Pfam" id="PF00107">
    <property type="entry name" value="ADH_zinc_N"/>
    <property type="match status" value="1"/>
</dbReference>
<dbReference type="Gene3D" id="3.90.180.10">
    <property type="entry name" value="Medium-chain alcohol dehydrogenases, catalytic domain"/>
    <property type="match status" value="1"/>
</dbReference>
<accession>A0A2V1DLB7</accession>
<dbReference type="InterPro" id="IPR011032">
    <property type="entry name" value="GroES-like_sf"/>
</dbReference>
<dbReference type="InterPro" id="IPR052711">
    <property type="entry name" value="Zinc_ADH-like"/>
</dbReference>
<gene>
    <name evidence="2" type="ORF">DM02DRAFT_596594</name>
</gene>
<feature type="domain" description="Enoyl reductase (ER)" evidence="1">
    <location>
        <begin position="22"/>
        <end position="360"/>
    </location>
</feature>
<evidence type="ECO:0000313" key="2">
    <source>
        <dbReference type="EMBL" id="PVH98039.1"/>
    </source>
</evidence>
<dbReference type="InterPro" id="IPR036291">
    <property type="entry name" value="NAD(P)-bd_dom_sf"/>
</dbReference>
<proteinExistence type="predicted"/>
<dbReference type="STRING" id="97972.A0A2V1DLB7"/>
<dbReference type="AlphaFoldDB" id="A0A2V1DLB7"/>
<sequence>MSAYPATYSAYRRSPGTSAPPGGRITISLSTESLPQSSALKSDDVIIKVHAISLNYRDLGMLIGNYPAPFESGGIPCSDAAGEVVAVGNGVSKLAVGDRVMPITCIGDREGEEDDDGTDVNIGTDVTGVLSEYMVVKEKHLVVVPENMGWEEASTLPCASLAAYNALGKLQHVPKHASALLQGTGGVSMFALLFCIAAGIRPIITSSSDAKISEISKLHPSILGINYKTLGGDAAVAAEVKRLTNGRGVDFVVNNSGPGSLMHDIDMLCDRDGTISLVGFLGGFGADWPQARIMGLMAKRAKLQGISMGSKKDFEEMNAFIQNKKIDLKPLLVKPFFKFEEAQKAYDKLESGDFIGKIVIKVI</sequence>
<dbReference type="SUPFAM" id="SSF50129">
    <property type="entry name" value="GroES-like"/>
    <property type="match status" value="1"/>
</dbReference>
<dbReference type="PANTHER" id="PTHR45033:SF1">
    <property type="entry name" value="OXIDOREDUCTASE (EUROFUNG)"/>
    <property type="match status" value="1"/>
</dbReference>
<name>A0A2V1DLB7_9PLEO</name>
<evidence type="ECO:0000313" key="3">
    <source>
        <dbReference type="Proteomes" id="UP000244855"/>
    </source>
</evidence>
<dbReference type="InterPro" id="IPR020843">
    <property type="entry name" value="ER"/>
</dbReference>
<dbReference type="SMART" id="SM00829">
    <property type="entry name" value="PKS_ER"/>
    <property type="match status" value="1"/>
</dbReference>
<dbReference type="InterPro" id="IPR013149">
    <property type="entry name" value="ADH-like_C"/>
</dbReference>
<dbReference type="Gene3D" id="3.40.50.720">
    <property type="entry name" value="NAD(P)-binding Rossmann-like Domain"/>
    <property type="match status" value="1"/>
</dbReference>
<dbReference type="Proteomes" id="UP000244855">
    <property type="component" value="Unassembled WGS sequence"/>
</dbReference>
<dbReference type="OrthoDB" id="3509362at2759"/>
<evidence type="ECO:0000259" key="1">
    <source>
        <dbReference type="SMART" id="SM00829"/>
    </source>
</evidence>
<dbReference type="CDD" id="cd08276">
    <property type="entry name" value="MDR7"/>
    <property type="match status" value="1"/>
</dbReference>
<keyword evidence="3" id="KW-1185">Reference proteome</keyword>
<protein>
    <submittedName>
        <fullName evidence="2">GroES-like protein</fullName>
    </submittedName>
</protein>
<organism evidence="2 3">
    <name type="scientific">Periconia macrospinosa</name>
    <dbReference type="NCBI Taxonomy" id="97972"/>
    <lineage>
        <taxon>Eukaryota</taxon>
        <taxon>Fungi</taxon>
        <taxon>Dikarya</taxon>
        <taxon>Ascomycota</taxon>
        <taxon>Pezizomycotina</taxon>
        <taxon>Dothideomycetes</taxon>
        <taxon>Pleosporomycetidae</taxon>
        <taxon>Pleosporales</taxon>
        <taxon>Massarineae</taxon>
        <taxon>Periconiaceae</taxon>
        <taxon>Periconia</taxon>
    </lineage>
</organism>
<dbReference type="SUPFAM" id="SSF51735">
    <property type="entry name" value="NAD(P)-binding Rossmann-fold domains"/>
    <property type="match status" value="1"/>
</dbReference>
<dbReference type="PANTHER" id="PTHR45033">
    <property type="match status" value="1"/>
</dbReference>
<dbReference type="EMBL" id="KZ805422">
    <property type="protein sequence ID" value="PVH98039.1"/>
    <property type="molecule type" value="Genomic_DNA"/>
</dbReference>
<dbReference type="GO" id="GO:0016491">
    <property type="term" value="F:oxidoreductase activity"/>
    <property type="evidence" value="ECO:0007669"/>
    <property type="project" value="InterPro"/>
</dbReference>